<dbReference type="CDD" id="cd01065">
    <property type="entry name" value="NAD_bind_Shikimate_DH"/>
    <property type="match status" value="1"/>
</dbReference>
<dbReference type="AlphaFoldDB" id="A0A0E1WXR2"/>
<name>A0A0E1WXR2_9HYPH</name>
<evidence type="ECO:0000256" key="3">
    <source>
        <dbReference type="ARBA" id="ARBA00022857"/>
    </source>
</evidence>
<dbReference type="Gene3D" id="3.40.50.10860">
    <property type="entry name" value="Leucine Dehydrogenase, chain A, domain 1"/>
    <property type="match status" value="1"/>
</dbReference>
<dbReference type="SUPFAM" id="SSF51735">
    <property type="entry name" value="NAD(P)-binding Rossmann-fold domains"/>
    <property type="match status" value="1"/>
</dbReference>
<dbReference type="GO" id="GO:0004764">
    <property type="term" value="F:shikimate 3-dehydrogenase (NADP+) activity"/>
    <property type="evidence" value="ECO:0007669"/>
    <property type="project" value="UniProtKB-EC"/>
</dbReference>
<evidence type="ECO:0000259" key="8">
    <source>
        <dbReference type="Pfam" id="PF08501"/>
    </source>
</evidence>
<dbReference type="Gene3D" id="3.40.50.720">
    <property type="entry name" value="NAD(P)-binding Rossmann-like Domain"/>
    <property type="match status" value="1"/>
</dbReference>
<dbReference type="SUPFAM" id="SSF53223">
    <property type="entry name" value="Aminoacid dehydrogenase-like, N-terminal domain"/>
    <property type="match status" value="1"/>
</dbReference>
<feature type="domain" description="Shikimate dehydrogenase substrate binding N-terminal" evidence="8">
    <location>
        <begin position="12"/>
        <end position="95"/>
    </location>
</feature>
<evidence type="ECO:0000313" key="9">
    <source>
        <dbReference type="EMBL" id="EEZ29548.1"/>
    </source>
</evidence>
<dbReference type="InterPro" id="IPR022893">
    <property type="entry name" value="Shikimate_DH_fam"/>
</dbReference>
<dbReference type="HOGENOM" id="CLU_044063_4_0_5"/>
<dbReference type="InterPro" id="IPR013708">
    <property type="entry name" value="Shikimate_DH-bd_N"/>
</dbReference>
<dbReference type="PANTHER" id="PTHR21089">
    <property type="entry name" value="SHIKIMATE DEHYDROGENASE"/>
    <property type="match status" value="1"/>
</dbReference>
<organism evidence="9">
    <name type="scientific">Brucella pinnipedialis M292/94/1</name>
    <dbReference type="NCBI Taxonomy" id="520462"/>
    <lineage>
        <taxon>Bacteria</taxon>
        <taxon>Pseudomonadati</taxon>
        <taxon>Pseudomonadota</taxon>
        <taxon>Alphaproteobacteria</taxon>
        <taxon>Hyphomicrobiales</taxon>
        <taxon>Brucellaceae</taxon>
        <taxon>Brucella/Ochrobactrum group</taxon>
        <taxon>Brucella</taxon>
    </lineage>
</organism>
<dbReference type="InterPro" id="IPR006151">
    <property type="entry name" value="Shikm_DH/Glu-tRNA_Rdtase"/>
</dbReference>
<dbReference type="GeneID" id="93015984"/>
<dbReference type="GO" id="GO:0019632">
    <property type="term" value="P:shikimate metabolic process"/>
    <property type="evidence" value="ECO:0007669"/>
    <property type="project" value="TreeGrafter"/>
</dbReference>
<dbReference type="Pfam" id="PF08501">
    <property type="entry name" value="Shikimate_dh_N"/>
    <property type="match status" value="1"/>
</dbReference>
<dbReference type="EC" id="1.1.1.25" evidence="2"/>
<keyword evidence="5" id="KW-0028">Amino-acid biosynthesis</keyword>
<accession>A0A0E1WXR2</accession>
<evidence type="ECO:0000256" key="4">
    <source>
        <dbReference type="ARBA" id="ARBA00023002"/>
    </source>
</evidence>
<gene>
    <name evidence="9" type="ORF">BALG_02901</name>
</gene>
<sequence>MTVTGHTRVFAIIADPVHHVRTPQALNALFAARGYDGIVVPAAVPASGLKYAAAALRAFGNWGGFIVTVPHKTEMPAFCDRLTPRAQAAGAVNVIRREADGSLTGELLDGVGFVRGLANAGHDVKGRSVYLAGAGGAASAIAFALAEAGVVRLTVVNRSSEKAGQLVARLKEHFPAGMFVSQGTPAGHDIIVNGTSLGLKEGDALPVDPQYLRPEMLVAEVIMSPEVTPLLQIAKDSGCSIHPGKAMLDGQLAEMFDFFTR</sequence>
<comment type="pathway">
    <text evidence="1">Metabolic intermediate biosynthesis; chorismate biosynthesis; chorismate from D-erythrose 4-phosphate and phosphoenolpyruvate: step 4/7.</text>
</comment>
<dbReference type="GO" id="GO:0009423">
    <property type="term" value="P:chorismate biosynthetic process"/>
    <property type="evidence" value="ECO:0007669"/>
    <property type="project" value="UniProtKB-UniPathway"/>
</dbReference>
<keyword evidence="5" id="KW-0057">Aromatic amino acid biosynthesis</keyword>
<evidence type="ECO:0000256" key="2">
    <source>
        <dbReference type="ARBA" id="ARBA00012962"/>
    </source>
</evidence>
<comment type="catalytic activity">
    <reaction evidence="6">
        <text>shikimate + NADP(+) = 3-dehydroshikimate + NADPH + H(+)</text>
        <dbReference type="Rhea" id="RHEA:17737"/>
        <dbReference type="ChEBI" id="CHEBI:15378"/>
        <dbReference type="ChEBI" id="CHEBI:16630"/>
        <dbReference type="ChEBI" id="CHEBI:36208"/>
        <dbReference type="ChEBI" id="CHEBI:57783"/>
        <dbReference type="ChEBI" id="CHEBI:58349"/>
        <dbReference type="EC" id="1.1.1.25"/>
    </reaction>
</comment>
<dbReference type="Proteomes" id="UP000004659">
    <property type="component" value="Unassembled WGS sequence"/>
</dbReference>
<dbReference type="InterPro" id="IPR036291">
    <property type="entry name" value="NAD(P)-bd_dom_sf"/>
</dbReference>
<keyword evidence="3" id="KW-0521">NADP</keyword>
<dbReference type="EMBL" id="EQ999534">
    <property type="protein sequence ID" value="EEZ29548.1"/>
    <property type="molecule type" value="Genomic_DNA"/>
</dbReference>
<dbReference type="RefSeq" id="WP_002966545.1">
    <property type="nucleotide sequence ID" value="NZ_EQ999534.1"/>
</dbReference>
<dbReference type="UniPathway" id="UPA00053">
    <property type="reaction ID" value="UER00087"/>
</dbReference>
<keyword evidence="4" id="KW-0560">Oxidoreductase</keyword>
<evidence type="ECO:0000256" key="6">
    <source>
        <dbReference type="ARBA" id="ARBA00049442"/>
    </source>
</evidence>
<reference evidence="9" key="1">
    <citation type="submission" date="2009-01" db="EMBL/GenBank/DDBJ databases">
        <title>The Genome Sequence of Brucella pinnipedialis M292/94/1.</title>
        <authorList>
            <consortium name="The Broad Institute Genome Sequencing Platform"/>
            <person name="Ward D."/>
            <person name="Young S.K."/>
            <person name="Kodira C.D."/>
            <person name="Zeng Q."/>
            <person name="Koehrsen M."/>
            <person name="Alvarado L."/>
            <person name="Berlin A."/>
            <person name="Borenstein D."/>
            <person name="Chen Z."/>
            <person name="Engels R."/>
            <person name="Freedman E."/>
            <person name="Gellesch M."/>
            <person name="Goldberg J."/>
            <person name="Griggs A."/>
            <person name="Gujja S."/>
            <person name="Heiman D."/>
            <person name="Hepburn T."/>
            <person name="Howarth C."/>
            <person name="Jen D."/>
            <person name="Larson L."/>
            <person name="Lewis B."/>
            <person name="Mehta T."/>
            <person name="Park D."/>
            <person name="Pearson M."/>
            <person name="Roberts A."/>
            <person name="Saif S."/>
            <person name="Shea T."/>
            <person name="Shenoy N."/>
            <person name="Sisk P."/>
            <person name="Stolte C."/>
            <person name="Sykes S."/>
            <person name="Walk T."/>
            <person name="White J."/>
            <person name="Yandava C."/>
            <person name="Whatmore A.M."/>
            <person name="Perrett L.L."/>
            <person name="O'Callaghan D."/>
            <person name="Nusbaum C."/>
            <person name="Galagan J."/>
            <person name="Birren B."/>
        </authorList>
    </citation>
    <scope>NUCLEOTIDE SEQUENCE [LARGE SCALE GENOMIC DNA]</scope>
    <source>
        <strain evidence="9">M292/94/1</strain>
    </source>
</reference>
<proteinExistence type="predicted"/>
<dbReference type="GO" id="GO:0050661">
    <property type="term" value="F:NADP binding"/>
    <property type="evidence" value="ECO:0007669"/>
    <property type="project" value="TreeGrafter"/>
</dbReference>
<dbReference type="PANTHER" id="PTHR21089:SF1">
    <property type="entry name" value="BIFUNCTIONAL 3-DEHYDROQUINATE DEHYDRATASE_SHIKIMATE DEHYDROGENASE, CHLOROPLASTIC"/>
    <property type="match status" value="1"/>
</dbReference>
<evidence type="ECO:0000259" key="7">
    <source>
        <dbReference type="Pfam" id="PF01488"/>
    </source>
</evidence>
<evidence type="ECO:0000256" key="1">
    <source>
        <dbReference type="ARBA" id="ARBA00004871"/>
    </source>
</evidence>
<protein>
    <recommendedName>
        <fullName evidence="2">shikimate dehydrogenase (NADP(+))</fullName>
        <ecNumber evidence="2">1.1.1.25</ecNumber>
    </recommendedName>
</protein>
<dbReference type="GO" id="GO:0009073">
    <property type="term" value="P:aromatic amino acid family biosynthetic process"/>
    <property type="evidence" value="ECO:0007669"/>
    <property type="project" value="UniProtKB-KW"/>
</dbReference>
<dbReference type="InterPro" id="IPR046346">
    <property type="entry name" value="Aminoacid_DH-like_N_sf"/>
</dbReference>
<evidence type="ECO:0000256" key="5">
    <source>
        <dbReference type="ARBA" id="ARBA00023141"/>
    </source>
</evidence>
<dbReference type="GO" id="GO:0005829">
    <property type="term" value="C:cytosol"/>
    <property type="evidence" value="ECO:0007669"/>
    <property type="project" value="TreeGrafter"/>
</dbReference>
<feature type="domain" description="Quinate/shikimate 5-dehydrogenase/glutamyl-tRNA reductase" evidence="7">
    <location>
        <begin position="123"/>
        <end position="173"/>
    </location>
</feature>
<dbReference type="Pfam" id="PF01488">
    <property type="entry name" value="Shikimate_DH"/>
    <property type="match status" value="1"/>
</dbReference>